<feature type="repeat" description="WD" evidence="3">
    <location>
        <begin position="458"/>
        <end position="492"/>
    </location>
</feature>
<gene>
    <name evidence="5" type="ORF">F3Y22_tig00109957pilonHSYRG00104</name>
</gene>
<feature type="compositionally biased region" description="Polar residues" evidence="4">
    <location>
        <begin position="1024"/>
        <end position="1036"/>
    </location>
</feature>
<feature type="region of interest" description="Disordered" evidence="4">
    <location>
        <begin position="957"/>
        <end position="1041"/>
    </location>
</feature>
<name>A0A6A3BRC3_HIBSY</name>
<dbReference type="PRINTS" id="PR00320">
    <property type="entry name" value="GPROTEINBRPT"/>
</dbReference>
<dbReference type="InterPro" id="IPR019775">
    <property type="entry name" value="WD40_repeat_CS"/>
</dbReference>
<dbReference type="SMART" id="SM00320">
    <property type="entry name" value="WD40"/>
    <property type="match status" value="6"/>
</dbReference>
<accession>A0A6A3BRC3</accession>
<feature type="compositionally biased region" description="Low complexity" evidence="4">
    <location>
        <begin position="900"/>
        <end position="914"/>
    </location>
</feature>
<feature type="repeat" description="WD" evidence="3">
    <location>
        <begin position="553"/>
        <end position="593"/>
    </location>
</feature>
<dbReference type="Pfam" id="PF00400">
    <property type="entry name" value="WD40"/>
    <property type="match status" value="4"/>
</dbReference>
<comment type="caution">
    <text evidence="5">The sequence shown here is derived from an EMBL/GenBank/DDBJ whole genome shotgun (WGS) entry which is preliminary data.</text>
</comment>
<feature type="region of interest" description="Disordered" evidence="4">
    <location>
        <begin position="800"/>
        <end position="914"/>
    </location>
</feature>
<dbReference type="Proteomes" id="UP000436088">
    <property type="component" value="Unassembled WGS sequence"/>
</dbReference>
<dbReference type="InterPro" id="IPR001680">
    <property type="entry name" value="WD40_rpt"/>
</dbReference>
<keyword evidence="2" id="KW-0677">Repeat</keyword>
<dbReference type="EMBL" id="VEPZ02000788">
    <property type="protein sequence ID" value="KAE8719456.1"/>
    <property type="molecule type" value="Genomic_DNA"/>
</dbReference>
<reference evidence="5" key="1">
    <citation type="submission" date="2019-09" db="EMBL/GenBank/DDBJ databases">
        <title>Draft genome information of white flower Hibiscus syriacus.</title>
        <authorList>
            <person name="Kim Y.-M."/>
        </authorList>
    </citation>
    <scope>NUCLEOTIDE SEQUENCE [LARGE SCALE GENOMIC DNA]</scope>
    <source>
        <strain evidence="5">YM2019G1</strain>
    </source>
</reference>
<dbReference type="InterPro" id="IPR040324">
    <property type="entry name" value="WDR44/Dgr2"/>
</dbReference>
<dbReference type="InterPro" id="IPR020472">
    <property type="entry name" value="WD40_PAC1"/>
</dbReference>
<evidence type="ECO:0000256" key="4">
    <source>
        <dbReference type="SAM" id="MobiDB-lite"/>
    </source>
</evidence>
<dbReference type="PROSITE" id="PS50294">
    <property type="entry name" value="WD_REPEATS_REGION"/>
    <property type="match status" value="3"/>
</dbReference>
<feature type="compositionally biased region" description="Basic and acidic residues" evidence="4">
    <location>
        <begin position="200"/>
        <end position="213"/>
    </location>
</feature>
<feature type="region of interest" description="Disordered" evidence="4">
    <location>
        <begin position="198"/>
        <end position="249"/>
    </location>
</feature>
<evidence type="ECO:0000256" key="3">
    <source>
        <dbReference type="PROSITE-ProRule" id="PRU00221"/>
    </source>
</evidence>
<dbReference type="SUPFAM" id="SSF50978">
    <property type="entry name" value="WD40 repeat-like"/>
    <property type="match status" value="1"/>
</dbReference>
<dbReference type="PANTHER" id="PTHR14221:SF41">
    <property type="entry name" value="TRANSDUCIN_WD40 REPEAT-LIKE SUPERFAMILY PROTEIN"/>
    <property type="match status" value="1"/>
</dbReference>
<proteinExistence type="predicted"/>
<evidence type="ECO:0000313" key="5">
    <source>
        <dbReference type="EMBL" id="KAE8719456.1"/>
    </source>
</evidence>
<dbReference type="Gene3D" id="2.130.10.10">
    <property type="entry name" value="YVTN repeat-like/Quinoprotein amine dehydrogenase"/>
    <property type="match status" value="1"/>
</dbReference>
<keyword evidence="1 3" id="KW-0853">WD repeat</keyword>
<dbReference type="PROSITE" id="PS50082">
    <property type="entry name" value="WD_REPEATS_2"/>
    <property type="match status" value="3"/>
</dbReference>
<evidence type="ECO:0000313" key="6">
    <source>
        <dbReference type="Proteomes" id="UP000436088"/>
    </source>
</evidence>
<keyword evidence="6" id="KW-1185">Reference proteome</keyword>
<sequence>MDTRRLQRRKTMTLSWDGLGDDDDEFFEPCNRISCAVPQDSALSGVEEDFDDCRVSFSTAAPFHTVQFQAVPTAETARAGFCSATSPVCTTQPQAFTNTKTARVTFSPDAPTAHTTQSQALSTAETKRATATVKPMAPDYNVWMASPEESITKRRQRLFQGMGLSPDKELLSFKHIPSIKAVNGEIPSPHEVKMAVPSEEQQRNDHVHHKDDTSNSSPPTLPRGSRSEGEIDSFSTENKRREQFIDSISKQRLTKTSSLESTLQAEKSYPNNNESAIKASTQDSEINCAPKQNDGTRSGSFEAFFLIKNLDTGKEFIVNEYDQDGMWNKLSDIQTGKQLTIDEFEKSVGYSPVVKELMSRENVNPTMTNDTGPDRKLNWYLSKSLKESKKRGAAVLKSIKEVATSAMALRSEKEKEANLFPMDQKNAKNANGTNQWVKVRQTGKSYKELSALYICQEIQAHEGSIWTLKFSTDARFLASAGEDTTIHVWEVQECDVTPMNEGCSTHGGNSTPLHSSSLTKKCSSTSKEANQIPSYVHVPETVFSLSDRPICSFKGHLDDVLDLSWSTSQQLLSSSMDKTVRLWDLETKSCLKLFAHNDYVTCIHFNPIDDDYFISGSLDTKVRIWNIPDRQVVDWTDLNELVTAACYTPDGQGAMIGTHKGSCRLYSTEDCRLIQLDQITISNKVNLKKITGFQFSPLNSSRLLVTCADSRIRALDGQEVFYKFKGLKNTNSQISASFTSYGNYVISASEDSQVFVWRCEEPKHTAIGKRAVVTARGHECFPCKDVSVAIAWPGTFKTEPEISHSKRRSKSSTREDKNNKKSLPLPPLPKKNVNNNGRIMTLSDEDSEIGDSPVVSRCSNASGPSDLNASVSSRSASSIRYGDSMSMPRSSSRRSDSLRYGDSPSISPSTGSSWSWINAGGHGKKAAAWGLVIVTASLEREPEFSLASLYIPSSEGIRQPSAAVNSPTDHRLRWSKIPQIHLKRRSKHPKTESDLCFSKKTPNRSKSMKIPSPSPVWPSDRSQKGSSVSHRTSSGDSPFGETCAVSVEATKLLDSSARRRRRGVALAAGTCP</sequence>
<dbReference type="PROSITE" id="PS00678">
    <property type="entry name" value="WD_REPEATS_1"/>
    <property type="match status" value="2"/>
</dbReference>
<dbReference type="AlphaFoldDB" id="A0A6A3BRC3"/>
<dbReference type="InterPro" id="IPR015943">
    <property type="entry name" value="WD40/YVTN_repeat-like_dom_sf"/>
</dbReference>
<dbReference type="PANTHER" id="PTHR14221">
    <property type="entry name" value="WD REPEAT DOMAIN 44"/>
    <property type="match status" value="1"/>
</dbReference>
<dbReference type="InterPro" id="IPR036322">
    <property type="entry name" value="WD40_repeat_dom_sf"/>
</dbReference>
<feature type="repeat" description="WD" evidence="3">
    <location>
        <begin position="593"/>
        <end position="627"/>
    </location>
</feature>
<evidence type="ECO:0000256" key="2">
    <source>
        <dbReference type="ARBA" id="ARBA00022737"/>
    </source>
</evidence>
<evidence type="ECO:0000256" key="1">
    <source>
        <dbReference type="ARBA" id="ARBA00022574"/>
    </source>
</evidence>
<organism evidence="5 6">
    <name type="scientific">Hibiscus syriacus</name>
    <name type="common">Rose of Sharon</name>
    <dbReference type="NCBI Taxonomy" id="106335"/>
    <lineage>
        <taxon>Eukaryota</taxon>
        <taxon>Viridiplantae</taxon>
        <taxon>Streptophyta</taxon>
        <taxon>Embryophyta</taxon>
        <taxon>Tracheophyta</taxon>
        <taxon>Spermatophyta</taxon>
        <taxon>Magnoliopsida</taxon>
        <taxon>eudicotyledons</taxon>
        <taxon>Gunneridae</taxon>
        <taxon>Pentapetalae</taxon>
        <taxon>rosids</taxon>
        <taxon>malvids</taxon>
        <taxon>Malvales</taxon>
        <taxon>Malvaceae</taxon>
        <taxon>Malvoideae</taxon>
        <taxon>Hibiscus</taxon>
    </lineage>
</organism>
<feature type="compositionally biased region" description="Low complexity" evidence="4">
    <location>
        <begin position="865"/>
        <end position="890"/>
    </location>
</feature>
<protein>
    <submittedName>
        <fullName evidence="5">Uncharacterized protein</fullName>
    </submittedName>
</protein>